<comment type="caution">
    <text evidence="1">The sequence shown here is derived from an EMBL/GenBank/DDBJ whole genome shotgun (WGS) entry which is preliminary data.</text>
</comment>
<evidence type="ECO:0000313" key="2">
    <source>
        <dbReference type="Proteomes" id="UP001162164"/>
    </source>
</evidence>
<evidence type="ECO:0000313" key="1">
    <source>
        <dbReference type="EMBL" id="KAJ8983560.1"/>
    </source>
</evidence>
<dbReference type="Proteomes" id="UP001162164">
    <property type="component" value="Unassembled WGS sequence"/>
</dbReference>
<name>A0ABQ9JYW6_9CUCU</name>
<keyword evidence="2" id="KW-1185">Reference proteome</keyword>
<dbReference type="EMBL" id="JAPWTJ010000070">
    <property type="protein sequence ID" value="KAJ8983560.1"/>
    <property type="molecule type" value="Genomic_DNA"/>
</dbReference>
<proteinExistence type="predicted"/>
<sequence>MWMQHDGAPPHYAVQESASSVINVMTQPAFANMGKKDYLGVLNCSNPNDLMIPKEYIQPPYGDASH</sequence>
<reference evidence="1" key="1">
    <citation type="journal article" date="2023" name="Insect Mol. Biol.">
        <title>Genome sequencing provides insights into the evolution of gene families encoding plant cell wall-degrading enzymes in longhorned beetles.</title>
        <authorList>
            <person name="Shin N.R."/>
            <person name="Okamura Y."/>
            <person name="Kirsch R."/>
            <person name="Pauchet Y."/>
        </authorList>
    </citation>
    <scope>NUCLEOTIDE SEQUENCE</scope>
    <source>
        <strain evidence="1">MMC_N1</strain>
    </source>
</reference>
<organism evidence="1 2">
    <name type="scientific">Molorchus minor</name>
    <dbReference type="NCBI Taxonomy" id="1323400"/>
    <lineage>
        <taxon>Eukaryota</taxon>
        <taxon>Metazoa</taxon>
        <taxon>Ecdysozoa</taxon>
        <taxon>Arthropoda</taxon>
        <taxon>Hexapoda</taxon>
        <taxon>Insecta</taxon>
        <taxon>Pterygota</taxon>
        <taxon>Neoptera</taxon>
        <taxon>Endopterygota</taxon>
        <taxon>Coleoptera</taxon>
        <taxon>Polyphaga</taxon>
        <taxon>Cucujiformia</taxon>
        <taxon>Chrysomeloidea</taxon>
        <taxon>Cerambycidae</taxon>
        <taxon>Lamiinae</taxon>
        <taxon>Monochamini</taxon>
        <taxon>Molorchus</taxon>
    </lineage>
</organism>
<protein>
    <submittedName>
        <fullName evidence="1">Uncharacterized protein</fullName>
    </submittedName>
</protein>
<gene>
    <name evidence="1" type="ORF">NQ317_006605</name>
</gene>
<accession>A0ABQ9JYW6</accession>